<keyword evidence="2" id="KW-1185">Reference proteome</keyword>
<sequence length="317" mass="36125">MNTLEAKEKLKQLVDRSTGIRVYFVDEEGEIKDSALSSAELTDCKREFCASLEQKYIDNESFTAPLLSEHDDRKHALYQFDFDDQPAGFSVLDDAIELARSGDADTFQVIDNQLSTIKAVILILENEYGVSAGFYQHVYSVSLLNADRGMLNLTAHETRIIKLDQDVLKISPNFVFMKLGDDYLIENVKALESQLNFKKAIHEKAWRCTEQLHEMDLIDDLEKFAGKIAEETGFARKFVKVFSESAVIESGVTNEQLIEYAKNKDYYSEALAYNEAGDRFKLDTAKKCRAFLELLDDDLLTSNLTGRDYIARNKDRI</sequence>
<gene>
    <name evidence="1" type="ORF">H4O21_19095</name>
</gene>
<dbReference type="InterPro" id="IPR032359">
    <property type="entry name" value="KwaB-like"/>
</dbReference>
<dbReference type="NCBIfam" id="NF041623">
    <property type="entry name" value="KwaB"/>
    <property type="match status" value="1"/>
</dbReference>
<comment type="caution">
    <text evidence="1">The sequence shown here is derived from an EMBL/GenBank/DDBJ whole genome shotgun (WGS) entry which is preliminary data.</text>
</comment>
<dbReference type="Pfam" id="PF16162">
    <property type="entry name" value="KwaB"/>
    <property type="match status" value="1"/>
</dbReference>
<dbReference type="Proteomes" id="UP000565262">
    <property type="component" value="Unassembled WGS sequence"/>
</dbReference>
<organism evidence="1 2">
    <name type="scientific">Oceanospirillum sediminis</name>
    <dbReference type="NCBI Taxonomy" id="2760088"/>
    <lineage>
        <taxon>Bacteria</taxon>
        <taxon>Pseudomonadati</taxon>
        <taxon>Pseudomonadota</taxon>
        <taxon>Gammaproteobacteria</taxon>
        <taxon>Oceanospirillales</taxon>
        <taxon>Oceanospirillaceae</taxon>
        <taxon>Oceanospirillum</taxon>
    </lineage>
</organism>
<dbReference type="AlphaFoldDB" id="A0A839IWG5"/>
<dbReference type="InterPro" id="IPR048119">
    <property type="entry name" value="KwaB"/>
</dbReference>
<evidence type="ECO:0000313" key="1">
    <source>
        <dbReference type="EMBL" id="MBB1488717.1"/>
    </source>
</evidence>
<accession>A0A839IWG5</accession>
<evidence type="ECO:0000313" key="2">
    <source>
        <dbReference type="Proteomes" id="UP000565262"/>
    </source>
</evidence>
<dbReference type="RefSeq" id="WP_182810486.1">
    <property type="nucleotide sequence ID" value="NZ_JACJFM010000033.1"/>
</dbReference>
<protein>
    <submittedName>
        <fullName evidence="1">DUF4868 domain-containing protein</fullName>
    </submittedName>
</protein>
<proteinExistence type="predicted"/>
<name>A0A839IWG5_9GAMM</name>
<reference evidence="1 2" key="1">
    <citation type="submission" date="2020-08" db="EMBL/GenBank/DDBJ databases">
        <title>Oceanospirillum sp. nov. isolated from marine sediment.</title>
        <authorList>
            <person name="Ji X."/>
        </authorList>
    </citation>
    <scope>NUCLEOTIDE SEQUENCE [LARGE SCALE GENOMIC DNA]</scope>
    <source>
        <strain evidence="1 2">D5</strain>
    </source>
</reference>
<dbReference type="EMBL" id="JACJFM010000033">
    <property type="protein sequence ID" value="MBB1488717.1"/>
    <property type="molecule type" value="Genomic_DNA"/>
</dbReference>